<dbReference type="Proteomes" id="UP001139722">
    <property type="component" value="Unassembled WGS sequence"/>
</dbReference>
<feature type="region of interest" description="Disordered" evidence="1">
    <location>
        <begin position="45"/>
        <end position="67"/>
    </location>
</feature>
<dbReference type="PANTHER" id="PTHR40032:SF1">
    <property type="entry name" value="EXPORTED PROTEIN"/>
    <property type="match status" value="1"/>
</dbReference>
<gene>
    <name evidence="3" type="ORF">BJ978_000503</name>
</gene>
<protein>
    <recommendedName>
        <fullName evidence="2">Putative amidase domain-containing protein</fullName>
    </recommendedName>
</protein>
<evidence type="ECO:0000313" key="4">
    <source>
        <dbReference type="Proteomes" id="UP001139722"/>
    </source>
</evidence>
<dbReference type="RefSeq" id="WP_197738259.1">
    <property type="nucleotide sequence ID" value="NZ_BAAANU010000048.1"/>
</dbReference>
<evidence type="ECO:0000256" key="1">
    <source>
        <dbReference type="SAM" id="MobiDB-lite"/>
    </source>
</evidence>
<sequence>MTTPTRAMRRRRAVVLVAAATVVILTCGFIALGWSAALPSDRSTTGADSLEVDASSAPSDEADESDGAEEVALLDWSTLTPEVSAQMEYVREHWDDTESEEFGYIFDNDCMAFASQSLLARGWLEDDEWWYAVGDGYTSSVAWRSSTGFMEYLEERPEKATALTDDQRDQVAIGDIVQFDWDLSGDRDHTGIVTGVVQRADGSIDVEYAGHTDHTWDRSVDWSITVQHPGAVATYWHLSD</sequence>
<proteinExistence type="predicted"/>
<organism evidence="3 4">
    <name type="scientific">Agromyces terreus</name>
    <dbReference type="NCBI Taxonomy" id="424795"/>
    <lineage>
        <taxon>Bacteria</taxon>
        <taxon>Bacillati</taxon>
        <taxon>Actinomycetota</taxon>
        <taxon>Actinomycetes</taxon>
        <taxon>Micrococcales</taxon>
        <taxon>Microbacteriaceae</taxon>
        <taxon>Agromyces</taxon>
    </lineage>
</organism>
<keyword evidence="4" id="KW-1185">Reference proteome</keyword>
<comment type="caution">
    <text evidence="3">The sequence shown here is derived from an EMBL/GenBank/DDBJ whole genome shotgun (WGS) entry which is preliminary data.</text>
</comment>
<dbReference type="AlphaFoldDB" id="A0A9X2H2U3"/>
<dbReference type="InterPro" id="IPR024301">
    <property type="entry name" value="Amidase_6"/>
</dbReference>
<accession>A0A9X2H2U3</accession>
<evidence type="ECO:0000259" key="2">
    <source>
        <dbReference type="Pfam" id="PF12671"/>
    </source>
</evidence>
<feature type="domain" description="Putative amidase" evidence="2">
    <location>
        <begin position="85"/>
        <end position="223"/>
    </location>
</feature>
<reference evidence="3" key="1">
    <citation type="submission" date="2022-06" db="EMBL/GenBank/DDBJ databases">
        <title>Sequencing the genomes of 1000 actinobacteria strains.</title>
        <authorList>
            <person name="Klenk H.-P."/>
        </authorList>
    </citation>
    <scope>NUCLEOTIDE SEQUENCE</scope>
    <source>
        <strain evidence="3">DSM 22016</strain>
    </source>
</reference>
<dbReference type="EMBL" id="JAMZDY010000001">
    <property type="protein sequence ID" value="MCP2369827.1"/>
    <property type="molecule type" value="Genomic_DNA"/>
</dbReference>
<name>A0A9X2H2U3_9MICO</name>
<dbReference type="PANTHER" id="PTHR40032">
    <property type="entry name" value="EXPORTED PROTEIN-RELATED"/>
    <property type="match status" value="1"/>
</dbReference>
<dbReference type="Pfam" id="PF12671">
    <property type="entry name" value="Amidase_6"/>
    <property type="match status" value="1"/>
</dbReference>
<evidence type="ECO:0000313" key="3">
    <source>
        <dbReference type="EMBL" id="MCP2369827.1"/>
    </source>
</evidence>